<sequence length="74" mass="7792">MAAGHIFQRTLVYQLYSARARNLSDVSSRAVSGVSPTAATARNIRTCTRATSLICARCAGVTSATRTPALCEST</sequence>
<name>A6I235_RAT</name>
<dbReference type="EMBL" id="CH473954">
    <property type="protein sequence ID" value="EDL77542.1"/>
    <property type="molecule type" value="Genomic_DNA"/>
</dbReference>
<dbReference type="Proteomes" id="UP000234681">
    <property type="component" value="Chromosome 8"/>
</dbReference>
<gene>
    <name evidence="1" type="primary">Zic4_predicted</name>
    <name evidence="1" type="ORF">rCG_25168</name>
</gene>
<dbReference type="AlphaFoldDB" id="A6I235"/>
<evidence type="ECO:0000313" key="1">
    <source>
        <dbReference type="EMBL" id="EDL77542.1"/>
    </source>
</evidence>
<reference evidence="1" key="2">
    <citation type="submission" date="2005-09" db="EMBL/GenBank/DDBJ databases">
        <authorList>
            <person name="Mural R.J."/>
            <person name="Li P.W."/>
            <person name="Adams M.D."/>
            <person name="Amanatides P.G."/>
            <person name="Baden-Tillson H."/>
            <person name="Barnstead M."/>
            <person name="Chin S.H."/>
            <person name="Dew I."/>
            <person name="Evans C.A."/>
            <person name="Ferriera S."/>
            <person name="Flanigan M."/>
            <person name="Fosler C."/>
            <person name="Glodek A."/>
            <person name="Gu Z."/>
            <person name="Holt R.A."/>
            <person name="Jennings D."/>
            <person name="Kraft C.L."/>
            <person name="Lu F."/>
            <person name="Nguyen T."/>
            <person name="Nusskern D.R."/>
            <person name="Pfannkoch C.M."/>
            <person name="Sitter C."/>
            <person name="Sutton G.G."/>
            <person name="Venter J.C."/>
            <person name="Wang Z."/>
            <person name="Woodage T."/>
            <person name="Zheng X.H."/>
            <person name="Zhong F."/>
        </authorList>
    </citation>
    <scope>NUCLEOTIDE SEQUENCE</scope>
    <source>
        <strain evidence="1">BN</strain>
    </source>
</reference>
<accession>A6I235</accession>
<reference evidence="1" key="1">
    <citation type="journal article" date="2005" name="Genome Res.">
        <title>Gene and alternative splicing annotation with AIR.</title>
        <authorList>
            <person name="Florea L."/>
            <person name="Di Francesco V."/>
            <person name="Miller J."/>
            <person name="Turner R."/>
            <person name="Yao A."/>
            <person name="Harris M."/>
            <person name="Walenz B."/>
            <person name="Mobarry C."/>
            <person name="Merkulov G.V."/>
            <person name="Charlab R."/>
            <person name="Dew I."/>
            <person name="Deng Z."/>
            <person name="Istrail S."/>
            <person name="Li P."/>
            <person name="Sutton G."/>
        </authorList>
    </citation>
    <scope>NUCLEOTIDE SEQUENCE</scope>
    <source>
        <strain evidence="1">BN</strain>
    </source>
</reference>
<proteinExistence type="predicted"/>
<protein>
    <submittedName>
        <fullName evidence="1">Zic family member 4 (Predicted), isoform CRA_a</fullName>
    </submittedName>
</protein>
<organism evidence="1">
    <name type="scientific">Rattus norvegicus</name>
    <name type="common">Rat</name>
    <dbReference type="NCBI Taxonomy" id="10116"/>
    <lineage>
        <taxon>Eukaryota</taxon>
        <taxon>Metazoa</taxon>
        <taxon>Chordata</taxon>
        <taxon>Craniata</taxon>
        <taxon>Vertebrata</taxon>
        <taxon>Euteleostomi</taxon>
        <taxon>Mammalia</taxon>
        <taxon>Eutheria</taxon>
        <taxon>Euarchontoglires</taxon>
        <taxon>Glires</taxon>
        <taxon>Rodentia</taxon>
        <taxon>Myomorpha</taxon>
        <taxon>Muroidea</taxon>
        <taxon>Muridae</taxon>
        <taxon>Murinae</taxon>
        <taxon>Rattus</taxon>
    </lineage>
</organism>